<dbReference type="Proteomes" id="UP000255277">
    <property type="component" value="Unassembled WGS sequence"/>
</dbReference>
<protein>
    <submittedName>
        <fullName evidence="3">Tryptophan synthase subunit beta</fullName>
        <ecNumber evidence="3">4.2.1.20</ecNumber>
    </submittedName>
</protein>
<sequence>MRNKINNALGQALLAKRMGKNKLVAETGAGQHGVASATVAALF</sequence>
<evidence type="ECO:0000256" key="1">
    <source>
        <dbReference type="ARBA" id="ARBA00001933"/>
    </source>
</evidence>
<comment type="cofactor">
    <cofactor evidence="1">
        <name>pyridoxal 5'-phosphate</name>
        <dbReference type="ChEBI" id="CHEBI:597326"/>
    </cofactor>
</comment>
<evidence type="ECO:0000256" key="2">
    <source>
        <dbReference type="ARBA" id="ARBA00022898"/>
    </source>
</evidence>
<dbReference type="EC" id="4.2.1.20" evidence="3"/>
<dbReference type="PANTHER" id="PTHR48077">
    <property type="entry name" value="TRYPTOPHAN SYNTHASE-RELATED"/>
    <property type="match status" value="1"/>
</dbReference>
<dbReference type="GO" id="GO:0005737">
    <property type="term" value="C:cytoplasm"/>
    <property type="evidence" value="ECO:0007669"/>
    <property type="project" value="TreeGrafter"/>
</dbReference>
<accession>A0A380FHQ4</accession>
<proteinExistence type="predicted"/>
<keyword evidence="2" id="KW-0663">Pyridoxal phosphate</keyword>
<reference evidence="3 4" key="1">
    <citation type="submission" date="2018-06" db="EMBL/GenBank/DDBJ databases">
        <authorList>
            <consortium name="Pathogen Informatics"/>
            <person name="Doyle S."/>
        </authorList>
    </citation>
    <scope>NUCLEOTIDE SEQUENCE [LARGE SCALE GENOMIC DNA]</scope>
    <source>
        <strain evidence="3 4">NCTC12195</strain>
    </source>
</reference>
<dbReference type="Gene3D" id="3.40.50.1100">
    <property type="match status" value="1"/>
</dbReference>
<dbReference type="InterPro" id="IPR036052">
    <property type="entry name" value="TrpB-like_PALP_sf"/>
</dbReference>
<gene>
    <name evidence="3" type="primary">trpB_2</name>
    <name evidence="3" type="ORF">NCTC12195_02422</name>
</gene>
<dbReference type="EMBL" id="UHDK01000001">
    <property type="protein sequence ID" value="SUM32971.1"/>
    <property type="molecule type" value="Genomic_DNA"/>
</dbReference>
<dbReference type="PANTHER" id="PTHR48077:SF3">
    <property type="entry name" value="TRYPTOPHAN SYNTHASE"/>
    <property type="match status" value="1"/>
</dbReference>
<evidence type="ECO:0000313" key="4">
    <source>
        <dbReference type="Proteomes" id="UP000255277"/>
    </source>
</evidence>
<name>A0A380FHQ4_STAGA</name>
<dbReference type="GO" id="GO:0004834">
    <property type="term" value="F:tryptophan synthase activity"/>
    <property type="evidence" value="ECO:0007669"/>
    <property type="project" value="UniProtKB-EC"/>
</dbReference>
<dbReference type="InterPro" id="IPR023026">
    <property type="entry name" value="Trp_synth_beta/beta-like"/>
</dbReference>
<evidence type="ECO:0000313" key="3">
    <source>
        <dbReference type="EMBL" id="SUM32971.1"/>
    </source>
</evidence>
<keyword evidence="3" id="KW-0456">Lyase</keyword>
<dbReference type="SUPFAM" id="SSF53686">
    <property type="entry name" value="Tryptophan synthase beta subunit-like PLP-dependent enzymes"/>
    <property type="match status" value="1"/>
</dbReference>
<organism evidence="3 4">
    <name type="scientific">Staphylococcus gallinarum</name>
    <dbReference type="NCBI Taxonomy" id="1293"/>
    <lineage>
        <taxon>Bacteria</taxon>
        <taxon>Bacillati</taxon>
        <taxon>Bacillota</taxon>
        <taxon>Bacilli</taxon>
        <taxon>Bacillales</taxon>
        <taxon>Staphylococcaceae</taxon>
        <taxon>Staphylococcus</taxon>
    </lineage>
</organism>
<dbReference type="AlphaFoldDB" id="A0A380FHQ4"/>